<gene>
    <name evidence="1" type="ORF">NPIL_253831</name>
</gene>
<proteinExistence type="predicted"/>
<evidence type="ECO:0000313" key="1">
    <source>
        <dbReference type="EMBL" id="GFS79727.1"/>
    </source>
</evidence>
<organism evidence="1 2">
    <name type="scientific">Nephila pilipes</name>
    <name type="common">Giant wood spider</name>
    <name type="synonym">Nephila maculata</name>
    <dbReference type="NCBI Taxonomy" id="299642"/>
    <lineage>
        <taxon>Eukaryota</taxon>
        <taxon>Metazoa</taxon>
        <taxon>Ecdysozoa</taxon>
        <taxon>Arthropoda</taxon>
        <taxon>Chelicerata</taxon>
        <taxon>Arachnida</taxon>
        <taxon>Araneae</taxon>
        <taxon>Araneomorphae</taxon>
        <taxon>Entelegynae</taxon>
        <taxon>Araneoidea</taxon>
        <taxon>Nephilidae</taxon>
        <taxon>Nephila</taxon>
    </lineage>
</organism>
<dbReference type="EMBL" id="BMAW01097469">
    <property type="protein sequence ID" value="GFS79727.1"/>
    <property type="molecule type" value="Genomic_DNA"/>
</dbReference>
<accession>A0A8X6T4P5</accession>
<reference evidence="1" key="1">
    <citation type="submission" date="2020-08" db="EMBL/GenBank/DDBJ databases">
        <title>Multicomponent nature underlies the extraordinary mechanical properties of spider dragline silk.</title>
        <authorList>
            <person name="Kono N."/>
            <person name="Nakamura H."/>
            <person name="Mori M."/>
            <person name="Yoshida Y."/>
            <person name="Ohtoshi R."/>
            <person name="Malay A.D."/>
            <person name="Moran D.A.P."/>
            <person name="Tomita M."/>
            <person name="Numata K."/>
            <person name="Arakawa K."/>
        </authorList>
    </citation>
    <scope>NUCLEOTIDE SEQUENCE</scope>
</reference>
<keyword evidence="2" id="KW-1185">Reference proteome</keyword>
<protein>
    <submittedName>
        <fullName evidence="1">Uncharacterized protein</fullName>
    </submittedName>
</protein>
<dbReference type="AlphaFoldDB" id="A0A8X6T4P5"/>
<name>A0A8X6T4P5_NEPPI</name>
<evidence type="ECO:0000313" key="2">
    <source>
        <dbReference type="Proteomes" id="UP000887013"/>
    </source>
</evidence>
<comment type="caution">
    <text evidence="1">The sequence shown here is derived from an EMBL/GenBank/DDBJ whole genome shotgun (WGS) entry which is preliminary data.</text>
</comment>
<dbReference type="Proteomes" id="UP000887013">
    <property type="component" value="Unassembled WGS sequence"/>
</dbReference>
<sequence>MERRQEEVAPCGLIFGIRAFSEEVSEKKPFPEGDKGAQCVLELSQENSHRPRFFQLKDPRRLMECLTSATREEEFGEISSVR</sequence>